<dbReference type="RefSeq" id="WP_178934128.1">
    <property type="nucleotide sequence ID" value="NZ_JACBAZ010000009.1"/>
</dbReference>
<dbReference type="PANTHER" id="PTHR43294:SF20">
    <property type="entry name" value="P-TYPE ATPASE"/>
    <property type="match status" value="1"/>
</dbReference>
<gene>
    <name evidence="11" type="ORF">HW115_16860</name>
</gene>
<dbReference type="GO" id="GO:0016887">
    <property type="term" value="F:ATP hydrolysis activity"/>
    <property type="evidence" value="ECO:0007669"/>
    <property type="project" value="InterPro"/>
</dbReference>
<keyword evidence="8 9" id="KW-0472">Membrane</keyword>
<dbReference type="InterPro" id="IPR023214">
    <property type="entry name" value="HAD_sf"/>
</dbReference>
<dbReference type="PANTHER" id="PTHR43294">
    <property type="entry name" value="SODIUM/POTASSIUM-TRANSPORTING ATPASE SUBUNIT ALPHA"/>
    <property type="match status" value="1"/>
</dbReference>
<name>A0A851GQA6_9BACT</name>
<dbReference type="NCBIfam" id="TIGR01494">
    <property type="entry name" value="ATPase_P-type"/>
    <property type="match status" value="2"/>
</dbReference>
<evidence type="ECO:0000256" key="5">
    <source>
        <dbReference type="ARBA" id="ARBA00022840"/>
    </source>
</evidence>
<dbReference type="GO" id="GO:0036376">
    <property type="term" value="P:sodium ion export across plasma membrane"/>
    <property type="evidence" value="ECO:0007669"/>
    <property type="project" value="TreeGrafter"/>
</dbReference>
<evidence type="ECO:0000313" key="12">
    <source>
        <dbReference type="Proteomes" id="UP000557872"/>
    </source>
</evidence>
<dbReference type="Pfam" id="PF00690">
    <property type="entry name" value="Cation_ATPase_N"/>
    <property type="match status" value="1"/>
</dbReference>
<feature type="transmembrane region" description="Helical" evidence="9">
    <location>
        <begin position="826"/>
        <end position="851"/>
    </location>
</feature>
<dbReference type="EMBL" id="JACBAZ010000009">
    <property type="protein sequence ID" value="NWK57295.1"/>
    <property type="molecule type" value="Genomic_DNA"/>
</dbReference>
<evidence type="ECO:0000256" key="3">
    <source>
        <dbReference type="ARBA" id="ARBA00022692"/>
    </source>
</evidence>
<feature type="transmembrane region" description="Helical" evidence="9">
    <location>
        <begin position="801"/>
        <end position="819"/>
    </location>
</feature>
<sequence>MNTPDSIHWHATPVGEVSALLESSSTTGLSEETVLTRLEQFGPNRISESKGSSEWKRFFLQFHQALIYILLAATGITMALGEWVDASVIFGVVLINAIIGYLQEAKAEKAINELANMLLTEATVRRDGQKRRIPSTELVPGDVVLLQSGDRVPADLRLMQLRNLQIEEAALTGESVPVEKQCCHLAADTMLAERSNQAFTGTLVTYGQGEGFVTATGDQTEMGRIAELIHSADPLQTPLTRKITQFSRLLLYVILGLAAMTFIIGIARGESWVDMFMAAVALAVGAIPEGLPAALTITLAIGVSRMAKRRAIIRKLPAVETLGSTTVICSDKTGTLTQNQMTVQEIHAGGRVYHVTGSGYETEGSIHYEETPVMIGENVALVETLGAGLLCNDSCLVHHPEGQTSVQGDPTEAALIVAAQKAGLTDEEMHGRLPRIETIPFESEYQYMATLHGKQEDPKIIYIKGSVEAVMERCTHALDTTGNLIPLNRARQTQCAEDMASRGLRVLAFARREMPGSHHRLEHGHISKELTFLGLQGKLDPPRPEAIAAVAQCQSAGIKVKMITGDHALTAKAVAQQIGLDTSTPALTGRELEQLSDEELADVAEQTSVFARVAPKQKLRLVKALQSHHHIVAMTGDGVNDAPALKQADIGTAMGITGTDVSKEAADMILTDDNFASIEAAVEEGRSVFDNLTKFIVWTLPTNFGEGLVILAAILTGTTLPIVPVQILWINMTTAILLGLMLVFEPKEKDMMDRPPRDPMMPILTRTLQLRIFLVALIMLAGCFSLFTWELDRGASVAEARTAAVNVFVMVEMFYLYNCRSFSRSIFAIGFFSNKWIIIGSLIMIVLQLLITYSPAMNTLFHTAPIGLDVWWRILAIATIAYLAVGIEKWITDRTHRSKGPIGSSPLE</sequence>
<dbReference type="SUPFAM" id="SSF81665">
    <property type="entry name" value="Calcium ATPase, transmembrane domain M"/>
    <property type="match status" value="1"/>
</dbReference>
<dbReference type="Gene3D" id="3.40.1110.10">
    <property type="entry name" value="Calcium-transporting ATPase, cytoplasmic domain N"/>
    <property type="match status" value="1"/>
</dbReference>
<dbReference type="GO" id="GO:0005391">
    <property type="term" value="F:P-type sodium:potassium-exchanging transporter activity"/>
    <property type="evidence" value="ECO:0007669"/>
    <property type="project" value="TreeGrafter"/>
</dbReference>
<organism evidence="11 12">
    <name type="scientific">Oceaniferula marina</name>
    <dbReference type="NCBI Taxonomy" id="2748318"/>
    <lineage>
        <taxon>Bacteria</taxon>
        <taxon>Pseudomonadati</taxon>
        <taxon>Verrucomicrobiota</taxon>
        <taxon>Verrucomicrobiia</taxon>
        <taxon>Verrucomicrobiales</taxon>
        <taxon>Verrucomicrobiaceae</taxon>
        <taxon>Oceaniferula</taxon>
    </lineage>
</organism>
<feature type="domain" description="Cation-transporting P-type ATPase N-terminal" evidence="10">
    <location>
        <begin position="8"/>
        <end position="82"/>
    </location>
</feature>
<dbReference type="PRINTS" id="PR00120">
    <property type="entry name" value="HATPASE"/>
</dbReference>
<dbReference type="GO" id="GO:1990573">
    <property type="term" value="P:potassium ion import across plasma membrane"/>
    <property type="evidence" value="ECO:0007669"/>
    <property type="project" value="TreeGrafter"/>
</dbReference>
<feature type="transmembrane region" description="Helical" evidence="9">
    <location>
        <begin position="249"/>
        <end position="269"/>
    </location>
</feature>
<proteinExistence type="inferred from homology"/>
<dbReference type="InterPro" id="IPR023299">
    <property type="entry name" value="ATPase_P-typ_cyto_dom_N"/>
</dbReference>
<dbReference type="PROSITE" id="PS00154">
    <property type="entry name" value="ATPASE_E1_E2"/>
    <property type="match status" value="1"/>
</dbReference>
<dbReference type="SUPFAM" id="SSF56784">
    <property type="entry name" value="HAD-like"/>
    <property type="match status" value="1"/>
</dbReference>
<dbReference type="InterPro" id="IPR050510">
    <property type="entry name" value="Cation_transp_ATPase_P-type"/>
</dbReference>
<keyword evidence="4" id="KW-0547">Nucleotide-binding</keyword>
<reference evidence="11 12" key="1">
    <citation type="submission" date="2020-07" db="EMBL/GenBank/DDBJ databases">
        <title>Roseicoccus Jingziensis gen. nov., sp. nov., isolated from coastal seawater.</title>
        <authorList>
            <person name="Feng X."/>
        </authorList>
    </citation>
    <scope>NUCLEOTIDE SEQUENCE [LARGE SCALE GENOMIC DNA]</scope>
    <source>
        <strain evidence="11 12">N1E253</strain>
    </source>
</reference>
<comment type="caution">
    <text evidence="11">The sequence shown here is derived from an EMBL/GenBank/DDBJ whole genome shotgun (WGS) entry which is preliminary data.</text>
</comment>
<dbReference type="Gene3D" id="2.70.150.10">
    <property type="entry name" value="Calcium-transporting ATPase, cytoplasmic transduction domain A"/>
    <property type="match status" value="1"/>
</dbReference>
<dbReference type="InterPro" id="IPR006068">
    <property type="entry name" value="ATPase_P-typ_cation-transptr_C"/>
</dbReference>
<dbReference type="InterPro" id="IPR004014">
    <property type="entry name" value="ATPase_P-typ_cation-transptr_N"/>
</dbReference>
<dbReference type="InterPro" id="IPR001757">
    <property type="entry name" value="P_typ_ATPase"/>
</dbReference>
<evidence type="ECO:0000259" key="10">
    <source>
        <dbReference type="SMART" id="SM00831"/>
    </source>
</evidence>
<dbReference type="CDD" id="cd02080">
    <property type="entry name" value="P-type_ATPase_cation"/>
    <property type="match status" value="1"/>
</dbReference>
<feature type="transmembrane region" description="Helical" evidence="9">
    <location>
        <begin position="86"/>
        <end position="102"/>
    </location>
</feature>
<comment type="subcellular location">
    <subcellularLocation>
        <location evidence="1">Membrane</location>
        <topology evidence="1">Multi-pass membrane protein</topology>
    </subcellularLocation>
</comment>
<dbReference type="GO" id="GO:1902600">
    <property type="term" value="P:proton transmembrane transport"/>
    <property type="evidence" value="ECO:0007669"/>
    <property type="project" value="TreeGrafter"/>
</dbReference>
<evidence type="ECO:0000256" key="4">
    <source>
        <dbReference type="ARBA" id="ARBA00022741"/>
    </source>
</evidence>
<feature type="transmembrane region" description="Helical" evidence="9">
    <location>
        <begin position="275"/>
        <end position="301"/>
    </location>
</feature>
<feature type="transmembrane region" description="Helical" evidence="9">
    <location>
        <begin position="695"/>
        <end position="715"/>
    </location>
</feature>
<keyword evidence="6" id="KW-1278">Translocase</keyword>
<dbReference type="Gene3D" id="1.20.1110.10">
    <property type="entry name" value="Calcium-transporting ATPase, transmembrane domain"/>
    <property type="match status" value="1"/>
</dbReference>
<dbReference type="SMART" id="SM00831">
    <property type="entry name" value="Cation_ATPase_N"/>
    <property type="match status" value="1"/>
</dbReference>
<keyword evidence="3 9" id="KW-0812">Transmembrane</keyword>
<evidence type="ECO:0000256" key="1">
    <source>
        <dbReference type="ARBA" id="ARBA00004141"/>
    </source>
</evidence>
<evidence type="ECO:0000256" key="2">
    <source>
        <dbReference type="ARBA" id="ARBA00005675"/>
    </source>
</evidence>
<dbReference type="SFLD" id="SFLDS00003">
    <property type="entry name" value="Haloacid_Dehalogenase"/>
    <property type="match status" value="1"/>
</dbReference>
<dbReference type="SUPFAM" id="SSF81653">
    <property type="entry name" value="Calcium ATPase, transduction domain A"/>
    <property type="match status" value="1"/>
</dbReference>
<dbReference type="FunFam" id="3.40.50.1000:FF:000028">
    <property type="entry name" value="Calcium-transporting P-type ATPase, putative"/>
    <property type="match status" value="1"/>
</dbReference>
<dbReference type="AlphaFoldDB" id="A0A851GQA6"/>
<dbReference type="InterPro" id="IPR018303">
    <property type="entry name" value="ATPase_P-typ_P_site"/>
</dbReference>
<evidence type="ECO:0000256" key="8">
    <source>
        <dbReference type="ARBA" id="ARBA00023136"/>
    </source>
</evidence>
<dbReference type="GO" id="GO:0005524">
    <property type="term" value="F:ATP binding"/>
    <property type="evidence" value="ECO:0007669"/>
    <property type="project" value="UniProtKB-KW"/>
</dbReference>
<dbReference type="InterPro" id="IPR008250">
    <property type="entry name" value="ATPase_P-typ_transduc_dom_A_sf"/>
</dbReference>
<dbReference type="Gene3D" id="3.40.50.1000">
    <property type="entry name" value="HAD superfamily/HAD-like"/>
    <property type="match status" value="1"/>
</dbReference>
<comment type="similarity">
    <text evidence="2">Belongs to the cation transport ATPase (P-type) (TC 3.A.3) family. Type IIA subfamily.</text>
</comment>
<evidence type="ECO:0000256" key="9">
    <source>
        <dbReference type="SAM" id="Phobius"/>
    </source>
</evidence>
<feature type="transmembrane region" description="Helical" evidence="9">
    <location>
        <begin position="727"/>
        <end position="744"/>
    </location>
</feature>
<feature type="transmembrane region" description="Helical" evidence="9">
    <location>
        <begin position="770"/>
        <end position="789"/>
    </location>
</feature>
<dbReference type="InterPro" id="IPR059000">
    <property type="entry name" value="ATPase_P-type_domA"/>
</dbReference>
<dbReference type="GO" id="GO:0006883">
    <property type="term" value="P:intracellular sodium ion homeostasis"/>
    <property type="evidence" value="ECO:0007669"/>
    <property type="project" value="TreeGrafter"/>
</dbReference>
<evidence type="ECO:0000313" key="11">
    <source>
        <dbReference type="EMBL" id="NWK57295.1"/>
    </source>
</evidence>
<dbReference type="PRINTS" id="PR00119">
    <property type="entry name" value="CATATPASE"/>
</dbReference>
<feature type="transmembrane region" description="Helical" evidence="9">
    <location>
        <begin position="58"/>
        <end position="80"/>
    </location>
</feature>
<evidence type="ECO:0000256" key="7">
    <source>
        <dbReference type="ARBA" id="ARBA00022989"/>
    </source>
</evidence>
<accession>A0A851GQA6</accession>
<dbReference type="SUPFAM" id="SSF81660">
    <property type="entry name" value="Metal cation-transporting ATPase, ATP-binding domain N"/>
    <property type="match status" value="1"/>
</dbReference>
<evidence type="ECO:0000256" key="6">
    <source>
        <dbReference type="ARBA" id="ARBA00022967"/>
    </source>
</evidence>
<dbReference type="Pfam" id="PF00689">
    <property type="entry name" value="Cation_ATPase_C"/>
    <property type="match status" value="1"/>
</dbReference>
<dbReference type="Pfam" id="PF13246">
    <property type="entry name" value="Cation_ATPase"/>
    <property type="match status" value="1"/>
</dbReference>
<feature type="transmembrane region" description="Helical" evidence="9">
    <location>
        <begin position="871"/>
        <end position="891"/>
    </location>
</feature>
<protein>
    <submittedName>
        <fullName evidence="11">Cation-transporting P-type ATPase</fullName>
    </submittedName>
</protein>
<dbReference type="InterPro" id="IPR044492">
    <property type="entry name" value="P_typ_ATPase_HD_dom"/>
</dbReference>
<keyword evidence="5" id="KW-0067">ATP-binding</keyword>
<keyword evidence="7 9" id="KW-1133">Transmembrane helix</keyword>
<dbReference type="Pfam" id="PF00122">
    <property type="entry name" value="E1-E2_ATPase"/>
    <property type="match status" value="1"/>
</dbReference>
<dbReference type="GO" id="GO:0030007">
    <property type="term" value="P:intracellular potassium ion homeostasis"/>
    <property type="evidence" value="ECO:0007669"/>
    <property type="project" value="TreeGrafter"/>
</dbReference>
<dbReference type="SFLD" id="SFLDF00027">
    <property type="entry name" value="p-type_atpase"/>
    <property type="match status" value="1"/>
</dbReference>
<dbReference type="SFLD" id="SFLDG00002">
    <property type="entry name" value="C1.7:_P-type_atpase_like"/>
    <property type="match status" value="1"/>
</dbReference>
<dbReference type="InterPro" id="IPR036412">
    <property type="entry name" value="HAD-like_sf"/>
</dbReference>
<dbReference type="FunFam" id="3.40.50.1000:FF:000001">
    <property type="entry name" value="Phospholipid-transporting ATPase IC"/>
    <property type="match status" value="1"/>
</dbReference>
<dbReference type="Proteomes" id="UP000557872">
    <property type="component" value="Unassembled WGS sequence"/>
</dbReference>
<dbReference type="GO" id="GO:0005886">
    <property type="term" value="C:plasma membrane"/>
    <property type="evidence" value="ECO:0007669"/>
    <property type="project" value="TreeGrafter"/>
</dbReference>
<keyword evidence="12" id="KW-1185">Reference proteome</keyword>
<dbReference type="InterPro" id="IPR023298">
    <property type="entry name" value="ATPase_P-typ_TM_dom_sf"/>
</dbReference>